<organism evidence="3 4">
    <name type="scientific">Paraburkholderia denitrificans</name>
    <dbReference type="NCBI Taxonomy" id="694025"/>
    <lineage>
        <taxon>Bacteria</taxon>
        <taxon>Pseudomonadati</taxon>
        <taxon>Pseudomonadota</taxon>
        <taxon>Betaproteobacteria</taxon>
        <taxon>Burkholderiales</taxon>
        <taxon>Burkholderiaceae</taxon>
        <taxon>Paraburkholderia</taxon>
    </lineage>
</organism>
<keyword evidence="1" id="KW-1133">Transmembrane helix</keyword>
<name>A0ABW0JFE7_9BURK</name>
<dbReference type="Pfam" id="PF12158">
    <property type="entry name" value="DUF3592"/>
    <property type="match status" value="1"/>
</dbReference>
<evidence type="ECO:0000256" key="1">
    <source>
        <dbReference type="SAM" id="Phobius"/>
    </source>
</evidence>
<comment type="caution">
    <text evidence="3">The sequence shown here is derived from an EMBL/GenBank/DDBJ whole genome shotgun (WGS) entry which is preliminary data.</text>
</comment>
<evidence type="ECO:0000313" key="4">
    <source>
        <dbReference type="Proteomes" id="UP001596103"/>
    </source>
</evidence>
<dbReference type="EMBL" id="JBHSMP010000043">
    <property type="protein sequence ID" value="MFC5431888.1"/>
    <property type="molecule type" value="Genomic_DNA"/>
</dbReference>
<protein>
    <submittedName>
        <fullName evidence="3">DUF3592 domain-containing protein</fullName>
    </submittedName>
</protein>
<keyword evidence="1" id="KW-0812">Transmembrane</keyword>
<evidence type="ECO:0000259" key="2">
    <source>
        <dbReference type="Pfam" id="PF12158"/>
    </source>
</evidence>
<keyword evidence="4" id="KW-1185">Reference proteome</keyword>
<dbReference type="Proteomes" id="UP001596103">
    <property type="component" value="Unassembled WGS sequence"/>
</dbReference>
<proteinExistence type="predicted"/>
<feature type="transmembrane region" description="Helical" evidence="1">
    <location>
        <begin position="123"/>
        <end position="141"/>
    </location>
</feature>
<gene>
    <name evidence="3" type="ORF">ACFPTO_24295</name>
</gene>
<sequence>MFLLFIGGIAFIPPIFWAEQIIAAHLAATWPSVRGTVVVSQTDKCRGHDDFRPDVRYIYPVAGNLYTGDRIAFGPNSCVSDTRAAEIAAHYPIGSVSVWFDPKEPQSAVLQVGDVLPETWSSIYWLVSGGVVSLLLAVWCLRSAVRAEQHFVE</sequence>
<reference evidence="4" key="1">
    <citation type="journal article" date="2019" name="Int. J. Syst. Evol. Microbiol.">
        <title>The Global Catalogue of Microorganisms (GCM) 10K type strain sequencing project: providing services to taxonomists for standard genome sequencing and annotation.</title>
        <authorList>
            <consortium name="The Broad Institute Genomics Platform"/>
            <consortium name="The Broad Institute Genome Sequencing Center for Infectious Disease"/>
            <person name="Wu L."/>
            <person name="Ma J."/>
        </authorList>
    </citation>
    <scope>NUCLEOTIDE SEQUENCE [LARGE SCALE GENOMIC DNA]</scope>
    <source>
        <strain evidence="4">CCUG 56042</strain>
    </source>
</reference>
<keyword evidence="1" id="KW-0472">Membrane</keyword>
<accession>A0ABW0JFE7</accession>
<feature type="domain" description="DUF3592" evidence="2">
    <location>
        <begin position="33"/>
        <end position="113"/>
    </location>
</feature>
<evidence type="ECO:0000313" key="3">
    <source>
        <dbReference type="EMBL" id="MFC5431888.1"/>
    </source>
</evidence>
<dbReference type="InterPro" id="IPR021994">
    <property type="entry name" value="DUF3592"/>
</dbReference>
<dbReference type="RefSeq" id="WP_377715502.1">
    <property type="nucleotide sequence ID" value="NZ_JBHSMP010000043.1"/>
</dbReference>